<dbReference type="AlphaFoldDB" id="A0A0A9E4I5"/>
<dbReference type="EMBL" id="GBRH01202914">
    <property type="protein sequence ID" value="JAD94981.1"/>
    <property type="molecule type" value="Transcribed_RNA"/>
</dbReference>
<proteinExistence type="predicted"/>
<organism evidence="1">
    <name type="scientific">Arundo donax</name>
    <name type="common">Giant reed</name>
    <name type="synonym">Donax arundinaceus</name>
    <dbReference type="NCBI Taxonomy" id="35708"/>
    <lineage>
        <taxon>Eukaryota</taxon>
        <taxon>Viridiplantae</taxon>
        <taxon>Streptophyta</taxon>
        <taxon>Embryophyta</taxon>
        <taxon>Tracheophyta</taxon>
        <taxon>Spermatophyta</taxon>
        <taxon>Magnoliopsida</taxon>
        <taxon>Liliopsida</taxon>
        <taxon>Poales</taxon>
        <taxon>Poaceae</taxon>
        <taxon>PACMAD clade</taxon>
        <taxon>Arundinoideae</taxon>
        <taxon>Arundineae</taxon>
        <taxon>Arundo</taxon>
    </lineage>
</organism>
<reference evidence="1" key="1">
    <citation type="submission" date="2014-09" db="EMBL/GenBank/DDBJ databases">
        <authorList>
            <person name="Magalhaes I.L.F."/>
            <person name="Oliveira U."/>
            <person name="Santos F.R."/>
            <person name="Vidigal T.H.D.A."/>
            <person name="Brescovit A.D."/>
            <person name="Santos A.J."/>
        </authorList>
    </citation>
    <scope>NUCLEOTIDE SEQUENCE</scope>
    <source>
        <tissue evidence="1">Shoot tissue taken approximately 20 cm above the soil surface</tissue>
    </source>
</reference>
<reference evidence="1" key="2">
    <citation type="journal article" date="2015" name="Data Brief">
        <title>Shoot transcriptome of the giant reed, Arundo donax.</title>
        <authorList>
            <person name="Barrero R.A."/>
            <person name="Guerrero F.D."/>
            <person name="Moolhuijzen P."/>
            <person name="Goolsby J.A."/>
            <person name="Tidwell J."/>
            <person name="Bellgard S.E."/>
            <person name="Bellgard M.I."/>
        </authorList>
    </citation>
    <scope>NUCLEOTIDE SEQUENCE</scope>
    <source>
        <tissue evidence="1">Shoot tissue taken approximately 20 cm above the soil surface</tissue>
    </source>
</reference>
<sequence>MMLMVCRPPMRLHESGGSDLGRMMHSSSSCSLATRTTSRRHGTKTSVTGMIQIARSRISIAARFSPCRGFASWFLLTLSSSGLESLLHKHKAACFPSWTSVCVAL</sequence>
<evidence type="ECO:0000313" key="1">
    <source>
        <dbReference type="EMBL" id="JAD94981.1"/>
    </source>
</evidence>
<accession>A0A0A9E4I5</accession>
<name>A0A0A9E4I5_ARUDO</name>
<protein>
    <submittedName>
        <fullName evidence="1">Uncharacterized protein</fullName>
    </submittedName>
</protein>